<dbReference type="PANTHER" id="PTHR13255:SF0">
    <property type="entry name" value="ATAXIN-10"/>
    <property type="match status" value="1"/>
</dbReference>
<evidence type="ECO:0000256" key="4">
    <source>
        <dbReference type="ARBA" id="ARBA00023306"/>
    </source>
</evidence>
<dbReference type="HOGENOM" id="CLU_763484_0_0_1"/>
<evidence type="ECO:0000256" key="2">
    <source>
        <dbReference type="ARBA" id="ARBA00018804"/>
    </source>
</evidence>
<dbReference type="Pfam" id="PF09759">
    <property type="entry name" value="Atx10homo_assoc"/>
    <property type="match status" value="1"/>
</dbReference>
<keyword evidence="8" id="KW-1185">Reference proteome</keyword>
<evidence type="ECO:0000313" key="7">
    <source>
        <dbReference type="EMBL" id="EDW85793.2"/>
    </source>
</evidence>
<evidence type="ECO:0000256" key="1">
    <source>
        <dbReference type="ARBA" id="ARBA00008384"/>
    </source>
</evidence>
<dbReference type="InterPro" id="IPR019156">
    <property type="entry name" value="Ataxin-10_domain"/>
</dbReference>
<dbReference type="OrthoDB" id="379794at2759"/>
<dbReference type="EMBL" id="CH964282">
    <property type="protein sequence ID" value="EDW85793.2"/>
    <property type="molecule type" value="Genomic_DNA"/>
</dbReference>
<keyword evidence="4" id="KW-0131">Cell cycle</keyword>
<dbReference type="GO" id="GO:0031175">
    <property type="term" value="P:neuron projection development"/>
    <property type="evidence" value="ECO:0007669"/>
    <property type="project" value="TreeGrafter"/>
</dbReference>
<evidence type="ECO:0000259" key="6">
    <source>
        <dbReference type="Pfam" id="PF09759"/>
    </source>
</evidence>
<dbReference type="InterPro" id="IPR016024">
    <property type="entry name" value="ARM-type_fold"/>
</dbReference>
<dbReference type="Proteomes" id="UP000007798">
    <property type="component" value="Unassembled WGS sequence"/>
</dbReference>
<dbReference type="InterPro" id="IPR051374">
    <property type="entry name" value="Ataxin-10/CTR86_families"/>
</dbReference>
<dbReference type="InterPro" id="IPR011989">
    <property type="entry name" value="ARM-like"/>
</dbReference>
<evidence type="ECO:0000313" key="8">
    <source>
        <dbReference type="Proteomes" id="UP000007798"/>
    </source>
</evidence>
<dbReference type="FunCoup" id="B4NN54">
    <property type="interactions" value="1049"/>
</dbReference>
<organism evidence="7 8">
    <name type="scientific">Drosophila willistoni</name>
    <name type="common">Fruit fly</name>
    <dbReference type="NCBI Taxonomy" id="7260"/>
    <lineage>
        <taxon>Eukaryota</taxon>
        <taxon>Metazoa</taxon>
        <taxon>Ecdysozoa</taxon>
        <taxon>Arthropoda</taxon>
        <taxon>Hexapoda</taxon>
        <taxon>Insecta</taxon>
        <taxon>Pterygota</taxon>
        <taxon>Neoptera</taxon>
        <taxon>Endopterygota</taxon>
        <taxon>Diptera</taxon>
        <taxon>Brachycera</taxon>
        <taxon>Muscomorpha</taxon>
        <taxon>Ephydroidea</taxon>
        <taxon>Drosophilidae</taxon>
        <taxon>Drosophila</taxon>
        <taxon>Sophophora</taxon>
    </lineage>
</organism>
<dbReference type="Gene3D" id="1.25.10.10">
    <property type="entry name" value="Leucine-rich Repeat Variant"/>
    <property type="match status" value="1"/>
</dbReference>
<evidence type="ECO:0000256" key="3">
    <source>
        <dbReference type="ARBA" id="ARBA00022618"/>
    </source>
</evidence>
<dbReference type="AlphaFoldDB" id="B4NN54"/>
<keyword evidence="3" id="KW-0132">Cell division</keyword>
<dbReference type="KEGG" id="dwi:6652536"/>
<protein>
    <recommendedName>
        <fullName evidence="2">Ataxin-10</fullName>
    </recommendedName>
</protein>
<dbReference type="InParanoid" id="B4NN54"/>
<comment type="similarity">
    <text evidence="1">Belongs to the ataxin-10 family.</text>
</comment>
<dbReference type="STRING" id="7260.B4NN54"/>
<dbReference type="GO" id="GO:0051301">
    <property type="term" value="P:cell division"/>
    <property type="evidence" value="ECO:0007669"/>
    <property type="project" value="UniProtKB-KW"/>
</dbReference>
<sequence>MDHVGAGELHSDTQVLLEALTSLSVPENVEEITVLLRKLRLEVTKSSSHQETFANFVVATSFLENVAFNPAMRIEHSSLQYLTLQVLANSVVNNETSQALIWKRHGHQISQLAYTPPLDKCTNVLLMIMYNIFLRDSQLISEHDALQTSVRLWEAIKKTQSKENFEYLHFFLEHFLVQNGRACVTCYQRLSTEERIVFLDYVVHYLRENSPNGDLTTFLMQHFAKEFRLKSDCLLRETLKLSNELHPHEVHSLLEILASATGSDKYAQIYEKDQSLFINVSSLLRCLVAAGKQPDGGGLDKPLTKLEEVAPTSNAMDTDYEHRASYELKTLLVRCTANLLYENQANKGYALDTQLMPTLLECTTMDARNPLMREWSILAIRNACINCPEAQAVIAGLTKQGNAPNDILSELNLDMGALRISDRQRTTTDRPTSG</sequence>
<dbReference type="SUPFAM" id="SSF48371">
    <property type="entry name" value="ARM repeat"/>
    <property type="match status" value="1"/>
</dbReference>
<feature type="domain" description="Ataxin-10" evidence="6">
    <location>
        <begin position="329"/>
        <end position="415"/>
    </location>
</feature>
<dbReference type="GO" id="GO:0005829">
    <property type="term" value="C:cytosol"/>
    <property type="evidence" value="ECO:0007669"/>
    <property type="project" value="EnsemblMetazoa"/>
</dbReference>
<accession>B4NN54</accession>
<comment type="function">
    <text evidence="5">May play a role in the regulation of cytokinesis. May play a role in signaling by stimulating protein glycosylation. Induces neuritogenesis by activating the Ras-MAP kinase pathway and is necessary for the survival of cerebellar neurons. Does not appear to play a major role in ciliogenesis.</text>
</comment>
<name>B4NN54_DROWI</name>
<evidence type="ECO:0000256" key="5">
    <source>
        <dbReference type="ARBA" id="ARBA00045173"/>
    </source>
</evidence>
<reference evidence="7 8" key="1">
    <citation type="journal article" date="2007" name="Nature">
        <title>Evolution of genes and genomes on the Drosophila phylogeny.</title>
        <authorList>
            <consortium name="Drosophila 12 Genomes Consortium"/>
            <person name="Clark A.G."/>
            <person name="Eisen M.B."/>
            <person name="Smith D.R."/>
            <person name="Bergman C.M."/>
            <person name="Oliver B."/>
            <person name="Markow T.A."/>
            <person name="Kaufman T.C."/>
            <person name="Kellis M."/>
            <person name="Gelbart W."/>
            <person name="Iyer V.N."/>
            <person name="Pollard D.A."/>
            <person name="Sackton T.B."/>
            <person name="Larracuente A.M."/>
            <person name="Singh N.D."/>
            <person name="Abad J.P."/>
            <person name="Abt D.N."/>
            <person name="Adryan B."/>
            <person name="Aguade M."/>
            <person name="Akashi H."/>
            <person name="Anderson W.W."/>
            <person name="Aquadro C.F."/>
            <person name="Ardell D.H."/>
            <person name="Arguello R."/>
            <person name="Artieri C.G."/>
            <person name="Barbash D.A."/>
            <person name="Barker D."/>
            <person name="Barsanti P."/>
            <person name="Batterham P."/>
            <person name="Batzoglou S."/>
            <person name="Begun D."/>
            <person name="Bhutkar A."/>
            <person name="Blanco E."/>
            <person name="Bosak S.A."/>
            <person name="Bradley R.K."/>
            <person name="Brand A.D."/>
            <person name="Brent M.R."/>
            <person name="Brooks A.N."/>
            <person name="Brown R.H."/>
            <person name="Butlin R.K."/>
            <person name="Caggese C."/>
            <person name="Calvi B.R."/>
            <person name="Bernardo de Carvalho A."/>
            <person name="Caspi A."/>
            <person name="Castrezana S."/>
            <person name="Celniker S.E."/>
            <person name="Chang J.L."/>
            <person name="Chapple C."/>
            <person name="Chatterji S."/>
            <person name="Chinwalla A."/>
            <person name="Civetta A."/>
            <person name="Clifton S.W."/>
            <person name="Comeron J.M."/>
            <person name="Costello J.C."/>
            <person name="Coyne J.A."/>
            <person name="Daub J."/>
            <person name="David R.G."/>
            <person name="Delcher A.L."/>
            <person name="Delehaunty K."/>
            <person name="Do C.B."/>
            <person name="Ebling H."/>
            <person name="Edwards K."/>
            <person name="Eickbush T."/>
            <person name="Evans J.D."/>
            <person name="Filipski A."/>
            <person name="Findeiss S."/>
            <person name="Freyhult E."/>
            <person name="Fulton L."/>
            <person name="Fulton R."/>
            <person name="Garcia A.C."/>
            <person name="Gardiner A."/>
            <person name="Garfield D.A."/>
            <person name="Garvin B.E."/>
            <person name="Gibson G."/>
            <person name="Gilbert D."/>
            <person name="Gnerre S."/>
            <person name="Godfrey J."/>
            <person name="Good R."/>
            <person name="Gotea V."/>
            <person name="Gravely B."/>
            <person name="Greenberg A.J."/>
            <person name="Griffiths-Jones S."/>
            <person name="Gross S."/>
            <person name="Guigo R."/>
            <person name="Gustafson E.A."/>
            <person name="Haerty W."/>
            <person name="Hahn M.W."/>
            <person name="Halligan D.L."/>
            <person name="Halpern A.L."/>
            <person name="Halter G.M."/>
            <person name="Han M.V."/>
            <person name="Heger A."/>
            <person name="Hillier L."/>
            <person name="Hinrichs A.S."/>
            <person name="Holmes I."/>
            <person name="Hoskins R.A."/>
            <person name="Hubisz M.J."/>
            <person name="Hultmark D."/>
            <person name="Huntley M.A."/>
            <person name="Jaffe D.B."/>
            <person name="Jagadeeshan S."/>
            <person name="Jeck W.R."/>
            <person name="Johnson J."/>
            <person name="Jones C.D."/>
            <person name="Jordan W.C."/>
            <person name="Karpen G.H."/>
            <person name="Kataoka E."/>
            <person name="Keightley P.D."/>
            <person name="Kheradpour P."/>
            <person name="Kirkness E.F."/>
            <person name="Koerich L.B."/>
            <person name="Kristiansen K."/>
            <person name="Kudrna D."/>
            <person name="Kulathinal R.J."/>
            <person name="Kumar S."/>
            <person name="Kwok R."/>
            <person name="Lander E."/>
            <person name="Langley C.H."/>
            <person name="Lapoint R."/>
            <person name="Lazzaro B.P."/>
            <person name="Lee S.J."/>
            <person name="Levesque L."/>
            <person name="Li R."/>
            <person name="Lin C.F."/>
            <person name="Lin M.F."/>
            <person name="Lindblad-Toh K."/>
            <person name="Llopart A."/>
            <person name="Long M."/>
            <person name="Low L."/>
            <person name="Lozovsky E."/>
            <person name="Lu J."/>
            <person name="Luo M."/>
            <person name="Machado C.A."/>
            <person name="Makalowski W."/>
            <person name="Marzo M."/>
            <person name="Matsuda M."/>
            <person name="Matzkin L."/>
            <person name="McAllister B."/>
            <person name="McBride C.S."/>
            <person name="McKernan B."/>
            <person name="McKernan K."/>
            <person name="Mendez-Lago M."/>
            <person name="Minx P."/>
            <person name="Mollenhauer M.U."/>
            <person name="Montooth K."/>
            <person name="Mount S.M."/>
            <person name="Mu X."/>
            <person name="Myers E."/>
            <person name="Negre B."/>
            <person name="Newfeld S."/>
            <person name="Nielsen R."/>
            <person name="Noor M.A."/>
            <person name="O'Grady P."/>
            <person name="Pachter L."/>
            <person name="Papaceit M."/>
            <person name="Parisi M.J."/>
            <person name="Parisi M."/>
            <person name="Parts L."/>
            <person name="Pedersen J.S."/>
            <person name="Pesole G."/>
            <person name="Phillippy A.M."/>
            <person name="Ponting C.P."/>
            <person name="Pop M."/>
            <person name="Porcelli D."/>
            <person name="Powell J.R."/>
            <person name="Prohaska S."/>
            <person name="Pruitt K."/>
            <person name="Puig M."/>
            <person name="Quesneville H."/>
            <person name="Ram K.R."/>
            <person name="Rand D."/>
            <person name="Rasmussen M.D."/>
            <person name="Reed L.K."/>
            <person name="Reenan R."/>
            <person name="Reily A."/>
            <person name="Remington K.A."/>
            <person name="Rieger T.T."/>
            <person name="Ritchie M.G."/>
            <person name="Robin C."/>
            <person name="Rogers Y.H."/>
            <person name="Rohde C."/>
            <person name="Rozas J."/>
            <person name="Rubenfield M.J."/>
            <person name="Ruiz A."/>
            <person name="Russo S."/>
            <person name="Salzberg S.L."/>
            <person name="Sanchez-Gracia A."/>
            <person name="Saranga D.J."/>
            <person name="Sato H."/>
            <person name="Schaeffer S.W."/>
            <person name="Schatz M.C."/>
            <person name="Schlenke T."/>
            <person name="Schwartz R."/>
            <person name="Segarra C."/>
            <person name="Singh R.S."/>
            <person name="Sirot L."/>
            <person name="Sirota M."/>
            <person name="Sisneros N.B."/>
            <person name="Smith C.D."/>
            <person name="Smith T.F."/>
            <person name="Spieth J."/>
            <person name="Stage D.E."/>
            <person name="Stark A."/>
            <person name="Stephan W."/>
            <person name="Strausberg R.L."/>
            <person name="Strempel S."/>
            <person name="Sturgill D."/>
            <person name="Sutton G."/>
            <person name="Sutton G.G."/>
            <person name="Tao W."/>
            <person name="Teichmann S."/>
            <person name="Tobari Y.N."/>
            <person name="Tomimura Y."/>
            <person name="Tsolas J.M."/>
            <person name="Valente V.L."/>
            <person name="Venter E."/>
            <person name="Venter J.C."/>
            <person name="Vicario S."/>
            <person name="Vieira F.G."/>
            <person name="Vilella A.J."/>
            <person name="Villasante A."/>
            <person name="Walenz B."/>
            <person name="Wang J."/>
            <person name="Wasserman M."/>
            <person name="Watts T."/>
            <person name="Wilson D."/>
            <person name="Wilson R.K."/>
            <person name="Wing R.A."/>
            <person name="Wolfner M.F."/>
            <person name="Wong A."/>
            <person name="Wong G.K."/>
            <person name="Wu C.I."/>
            <person name="Wu G."/>
            <person name="Yamamoto D."/>
            <person name="Yang H.P."/>
            <person name="Yang S.P."/>
            <person name="Yorke J.A."/>
            <person name="Yoshida K."/>
            <person name="Zdobnov E."/>
            <person name="Zhang P."/>
            <person name="Zhang Y."/>
            <person name="Zimin A.V."/>
            <person name="Baldwin J."/>
            <person name="Abdouelleil A."/>
            <person name="Abdulkadir J."/>
            <person name="Abebe A."/>
            <person name="Abera B."/>
            <person name="Abreu J."/>
            <person name="Acer S.C."/>
            <person name="Aftuck L."/>
            <person name="Alexander A."/>
            <person name="An P."/>
            <person name="Anderson E."/>
            <person name="Anderson S."/>
            <person name="Arachi H."/>
            <person name="Azer M."/>
            <person name="Bachantsang P."/>
            <person name="Barry A."/>
            <person name="Bayul T."/>
            <person name="Berlin A."/>
            <person name="Bessette D."/>
            <person name="Bloom T."/>
            <person name="Blye J."/>
            <person name="Boguslavskiy L."/>
            <person name="Bonnet C."/>
            <person name="Boukhgalter B."/>
            <person name="Bourzgui I."/>
            <person name="Brown A."/>
            <person name="Cahill P."/>
            <person name="Channer S."/>
            <person name="Cheshatsang Y."/>
            <person name="Chuda L."/>
            <person name="Citroen M."/>
            <person name="Collymore A."/>
            <person name="Cooke P."/>
            <person name="Costello M."/>
            <person name="D'Aco K."/>
            <person name="Daza R."/>
            <person name="De Haan G."/>
            <person name="DeGray S."/>
            <person name="DeMaso C."/>
            <person name="Dhargay N."/>
            <person name="Dooley K."/>
            <person name="Dooley E."/>
            <person name="Doricent M."/>
            <person name="Dorje P."/>
            <person name="Dorjee K."/>
            <person name="Dupes A."/>
            <person name="Elong R."/>
            <person name="Falk J."/>
            <person name="Farina A."/>
            <person name="Faro S."/>
            <person name="Ferguson D."/>
            <person name="Fisher S."/>
            <person name="Foley C.D."/>
            <person name="Franke A."/>
            <person name="Friedrich D."/>
            <person name="Gadbois L."/>
            <person name="Gearin G."/>
            <person name="Gearin C.R."/>
            <person name="Giannoukos G."/>
            <person name="Goode T."/>
            <person name="Graham J."/>
            <person name="Grandbois E."/>
            <person name="Grewal S."/>
            <person name="Gyaltsen K."/>
            <person name="Hafez N."/>
            <person name="Hagos B."/>
            <person name="Hall J."/>
            <person name="Henson C."/>
            <person name="Hollinger A."/>
            <person name="Honan T."/>
            <person name="Huard M.D."/>
            <person name="Hughes L."/>
            <person name="Hurhula B."/>
            <person name="Husby M.E."/>
            <person name="Kamat A."/>
            <person name="Kanga B."/>
            <person name="Kashin S."/>
            <person name="Khazanovich D."/>
            <person name="Kisner P."/>
            <person name="Lance K."/>
            <person name="Lara M."/>
            <person name="Lee W."/>
            <person name="Lennon N."/>
            <person name="Letendre F."/>
            <person name="LeVine R."/>
            <person name="Lipovsky A."/>
            <person name="Liu X."/>
            <person name="Liu J."/>
            <person name="Liu S."/>
            <person name="Lokyitsang T."/>
            <person name="Lokyitsang Y."/>
            <person name="Lubonja R."/>
            <person name="Lui A."/>
            <person name="MacDonald P."/>
            <person name="Magnisalis V."/>
            <person name="Maru K."/>
            <person name="Matthews C."/>
            <person name="McCusker W."/>
            <person name="McDonough S."/>
            <person name="Mehta T."/>
            <person name="Meldrim J."/>
            <person name="Meneus L."/>
            <person name="Mihai O."/>
            <person name="Mihalev A."/>
            <person name="Mihova T."/>
            <person name="Mittelman R."/>
            <person name="Mlenga V."/>
            <person name="Montmayeur A."/>
            <person name="Mulrain L."/>
            <person name="Navidi A."/>
            <person name="Naylor J."/>
            <person name="Negash T."/>
            <person name="Nguyen T."/>
            <person name="Nguyen N."/>
            <person name="Nicol R."/>
            <person name="Norbu C."/>
            <person name="Norbu N."/>
            <person name="Novod N."/>
            <person name="O'Neill B."/>
            <person name="Osman S."/>
            <person name="Markiewicz E."/>
            <person name="Oyono O.L."/>
            <person name="Patti C."/>
            <person name="Phunkhang P."/>
            <person name="Pierre F."/>
            <person name="Priest M."/>
            <person name="Raghuraman S."/>
            <person name="Rege F."/>
            <person name="Reyes R."/>
            <person name="Rise C."/>
            <person name="Rogov P."/>
            <person name="Ross K."/>
            <person name="Ryan E."/>
            <person name="Settipalli S."/>
            <person name="Shea T."/>
            <person name="Sherpa N."/>
            <person name="Shi L."/>
            <person name="Shih D."/>
            <person name="Sparrow T."/>
            <person name="Spaulding J."/>
            <person name="Stalker J."/>
            <person name="Stange-Thomann N."/>
            <person name="Stavropoulos S."/>
            <person name="Stone C."/>
            <person name="Strader C."/>
            <person name="Tesfaye S."/>
            <person name="Thomson T."/>
            <person name="Thoulutsang Y."/>
            <person name="Thoulutsang D."/>
            <person name="Topham K."/>
            <person name="Topping I."/>
            <person name="Tsamla T."/>
            <person name="Vassiliev H."/>
            <person name="Vo A."/>
            <person name="Wangchuk T."/>
            <person name="Wangdi T."/>
            <person name="Weiand M."/>
            <person name="Wilkinson J."/>
            <person name="Wilson A."/>
            <person name="Yadav S."/>
            <person name="Young G."/>
            <person name="Yu Q."/>
            <person name="Zembek L."/>
            <person name="Zhong D."/>
            <person name="Zimmer A."/>
            <person name="Zwirko Z."/>
            <person name="Jaffe D.B."/>
            <person name="Alvarez P."/>
            <person name="Brockman W."/>
            <person name="Butler J."/>
            <person name="Chin C."/>
            <person name="Gnerre S."/>
            <person name="Grabherr M."/>
            <person name="Kleber M."/>
            <person name="Mauceli E."/>
            <person name="MacCallum I."/>
        </authorList>
    </citation>
    <scope>NUCLEOTIDE SEQUENCE [LARGE SCALE GENOMIC DNA]</scope>
    <source>
        <strain evidence="8">Tucson 14030-0811.24</strain>
    </source>
</reference>
<gene>
    <name evidence="7" type="primary">Dwil\GK23257</name>
    <name evidence="7" type="ORF">Dwil_GK23257</name>
</gene>
<dbReference type="PANTHER" id="PTHR13255">
    <property type="entry name" value="ATAXIN-10"/>
    <property type="match status" value="1"/>
</dbReference>
<proteinExistence type="inferred from homology"/>
<dbReference type="eggNOG" id="KOG2676">
    <property type="taxonomic scope" value="Eukaryota"/>
</dbReference>